<dbReference type="SUPFAM" id="SSF52833">
    <property type="entry name" value="Thioredoxin-like"/>
    <property type="match status" value="1"/>
</dbReference>
<keyword evidence="7" id="KW-1185">Reference proteome</keyword>
<feature type="binding site" evidence="2">
    <location>
        <position position="77"/>
    </location>
    <ligand>
        <name>Cu cation</name>
        <dbReference type="ChEBI" id="CHEBI:23378"/>
    </ligand>
</feature>
<keyword evidence="4" id="KW-0812">Transmembrane</keyword>
<evidence type="ECO:0000256" key="1">
    <source>
        <dbReference type="ARBA" id="ARBA00010996"/>
    </source>
</evidence>
<feature type="binding site" evidence="2">
    <location>
        <position position="81"/>
    </location>
    <ligand>
        <name>Cu cation</name>
        <dbReference type="ChEBI" id="CHEBI:23378"/>
    </ligand>
</feature>
<dbReference type="Pfam" id="PF02630">
    <property type="entry name" value="SCO1-SenC"/>
    <property type="match status" value="1"/>
</dbReference>
<dbReference type="EMBL" id="AP007255">
    <property type="protein sequence ID" value="BAE51028.1"/>
    <property type="molecule type" value="Genomic_DNA"/>
</dbReference>
<evidence type="ECO:0000256" key="2">
    <source>
        <dbReference type="PIRSR" id="PIRSR603782-1"/>
    </source>
</evidence>
<gene>
    <name evidence="6" type="ordered locus">amb2224</name>
</gene>
<keyword evidence="4" id="KW-0472">Membrane</keyword>
<organism evidence="6 7">
    <name type="scientific">Paramagnetospirillum magneticum (strain ATCC 700264 / AMB-1)</name>
    <name type="common">Magnetospirillum magneticum</name>
    <dbReference type="NCBI Taxonomy" id="342108"/>
    <lineage>
        <taxon>Bacteria</taxon>
        <taxon>Pseudomonadati</taxon>
        <taxon>Pseudomonadota</taxon>
        <taxon>Alphaproteobacteria</taxon>
        <taxon>Rhodospirillales</taxon>
        <taxon>Magnetospirillaceae</taxon>
        <taxon>Paramagnetospirillum</taxon>
    </lineage>
</organism>
<dbReference type="STRING" id="342108.amb2224"/>
<dbReference type="PANTHER" id="PTHR12151:SF8">
    <property type="entry name" value="THIOREDOXIN DOMAIN-CONTAINING PROTEIN"/>
    <property type="match status" value="1"/>
</dbReference>
<dbReference type="RefSeq" id="WP_011384622.1">
    <property type="nucleotide sequence ID" value="NC_007626.1"/>
</dbReference>
<dbReference type="OrthoDB" id="5296507at2"/>
<keyword evidence="2" id="KW-0186">Copper</keyword>
<accession>Q2W547</accession>
<dbReference type="InterPro" id="IPR003782">
    <property type="entry name" value="SCO1/SenC"/>
</dbReference>
<reference evidence="6 7" key="1">
    <citation type="journal article" date="2005" name="DNA Res.">
        <title>Complete genome sequence of the facultative anaerobic magnetotactic bacterium Magnetospirillum sp. strain AMB-1.</title>
        <authorList>
            <person name="Matsunaga T."/>
            <person name="Okamura Y."/>
            <person name="Fukuda Y."/>
            <person name="Wahyudi A.T."/>
            <person name="Murase Y."/>
            <person name="Takeyama H."/>
        </authorList>
    </citation>
    <scope>NUCLEOTIDE SEQUENCE [LARGE SCALE GENOMIC DNA]</scope>
    <source>
        <strain evidence="7">ATCC 700264 / AMB-1</strain>
    </source>
</reference>
<feature type="chain" id="PRO_5004217944" evidence="5">
    <location>
        <begin position="23"/>
        <end position="271"/>
    </location>
</feature>
<keyword evidence="4" id="KW-1133">Transmembrane helix</keyword>
<dbReference type="PANTHER" id="PTHR12151">
    <property type="entry name" value="ELECTRON TRANSPORT PROTIN SCO1/SENC FAMILY MEMBER"/>
    <property type="match status" value="1"/>
</dbReference>
<dbReference type="KEGG" id="mag:amb2224"/>
<protein>
    <submittedName>
        <fullName evidence="6">Uncharacterized protein SCO1/SenC/PrrC</fullName>
    </submittedName>
</protein>
<evidence type="ECO:0000256" key="3">
    <source>
        <dbReference type="PIRSR" id="PIRSR603782-2"/>
    </source>
</evidence>
<feature type="transmembrane region" description="Helical" evidence="4">
    <location>
        <begin position="235"/>
        <end position="256"/>
    </location>
</feature>
<keyword evidence="3" id="KW-1015">Disulfide bond</keyword>
<proteinExistence type="inferred from homology"/>
<dbReference type="AlphaFoldDB" id="Q2W547"/>
<dbReference type="HOGENOM" id="CLU_951945_0_0_5"/>
<feature type="disulfide bond" description="Redox-active" evidence="3">
    <location>
        <begin position="77"/>
        <end position="81"/>
    </location>
</feature>
<dbReference type="Proteomes" id="UP000007058">
    <property type="component" value="Chromosome"/>
</dbReference>
<evidence type="ECO:0000256" key="4">
    <source>
        <dbReference type="SAM" id="Phobius"/>
    </source>
</evidence>
<sequence>MRCATVLFLSGLLLAGGFAAHAAPTVSASAEEALKRSRAAEGRVVGSHQLQDQDGRVVDIAQYRGKPLVISMIYTACDHTCPVTTQNVARAVAGARKTLGKDSFQVLSIGFDTVRDTPENLKVYAKQQGIDADGWSFLAGNPASMEALAADLGFTWYVTSRGFDHIAQTTVLDGEGRIYRQVYGENFELPLLVEPLKDLVLGRTAALTSLQSISDRVRFFCTVYDPHSDAYRFDYGIFLSIGSGFLAVLTIIWMTIRMWRDSKRVPRQPSA</sequence>
<keyword evidence="5" id="KW-0732">Signal</keyword>
<evidence type="ECO:0000256" key="5">
    <source>
        <dbReference type="SAM" id="SignalP"/>
    </source>
</evidence>
<evidence type="ECO:0000313" key="7">
    <source>
        <dbReference type="Proteomes" id="UP000007058"/>
    </source>
</evidence>
<dbReference type="CDD" id="cd02968">
    <property type="entry name" value="SCO"/>
    <property type="match status" value="1"/>
</dbReference>
<dbReference type="GO" id="GO:0046872">
    <property type="term" value="F:metal ion binding"/>
    <property type="evidence" value="ECO:0007669"/>
    <property type="project" value="UniProtKB-KW"/>
</dbReference>
<name>Q2W547_PARM1</name>
<dbReference type="InterPro" id="IPR036249">
    <property type="entry name" value="Thioredoxin-like_sf"/>
</dbReference>
<keyword evidence="2" id="KW-0479">Metal-binding</keyword>
<feature type="signal peptide" evidence="5">
    <location>
        <begin position="1"/>
        <end position="22"/>
    </location>
</feature>
<evidence type="ECO:0000313" key="6">
    <source>
        <dbReference type="EMBL" id="BAE51028.1"/>
    </source>
</evidence>
<comment type="similarity">
    <text evidence="1">Belongs to the SCO1/2 family.</text>
</comment>
<dbReference type="Gene3D" id="3.40.30.10">
    <property type="entry name" value="Glutaredoxin"/>
    <property type="match status" value="1"/>
</dbReference>